<evidence type="ECO:0000256" key="2">
    <source>
        <dbReference type="ARBA" id="ARBA00022573"/>
    </source>
</evidence>
<dbReference type="CDD" id="cd01750">
    <property type="entry name" value="GATase1_CobQ"/>
    <property type="match status" value="1"/>
</dbReference>
<dbReference type="InterPro" id="IPR002586">
    <property type="entry name" value="CobQ/CobB/MinD/ParA_Nub-bd_dom"/>
</dbReference>
<feature type="active site" evidence="4">
    <location>
        <position position="446"/>
    </location>
</feature>
<keyword evidence="2 4" id="KW-0169">Cobalamin biosynthesis</keyword>
<keyword evidence="3 4" id="KW-0315">Glutamine amidotransferase</keyword>
<dbReference type="UniPathway" id="UPA00148"/>
<dbReference type="OrthoDB" id="9808302at2"/>
<dbReference type="AlphaFoldDB" id="A0A0K2SQQ6"/>
<dbReference type="SUPFAM" id="SSF52317">
    <property type="entry name" value="Class I glutamine amidotransferase-like"/>
    <property type="match status" value="1"/>
</dbReference>
<feature type="domain" description="CobQ/CobB/MinD/ParA nucleotide binding" evidence="5">
    <location>
        <begin position="14"/>
        <end position="239"/>
    </location>
</feature>
<evidence type="ECO:0000256" key="3">
    <source>
        <dbReference type="ARBA" id="ARBA00022962"/>
    </source>
</evidence>
<dbReference type="KEGG" id="lpil:LIP_3520"/>
<dbReference type="Gene3D" id="3.40.50.300">
    <property type="entry name" value="P-loop containing nucleotide triphosphate hydrolases"/>
    <property type="match status" value="1"/>
</dbReference>
<dbReference type="CDD" id="cd05389">
    <property type="entry name" value="CobQ_N"/>
    <property type="match status" value="1"/>
</dbReference>
<feature type="active site" description="Nucleophile" evidence="4">
    <location>
        <position position="341"/>
    </location>
</feature>
<accession>A0A0K2SQQ6</accession>
<dbReference type="RefSeq" id="WP_068140914.1">
    <property type="nucleotide sequence ID" value="NZ_AP014924.1"/>
</dbReference>
<dbReference type="EMBL" id="AP014924">
    <property type="protein sequence ID" value="BAS29332.1"/>
    <property type="molecule type" value="Genomic_DNA"/>
</dbReference>
<dbReference type="InterPro" id="IPR029062">
    <property type="entry name" value="Class_I_gatase-like"/>
</dbReference>
<dbReference type="PROSITE" id="PS51274">
    <property type="entry name" value="GATASE_COBBQ"/>
    <property type="match status" value="1"/>
</dbReference>
<evidence type="ECO:0000313" key="8">
    <source>
        <dbReference type="Proteomes" id="UP000065807"/>
    </source>
</evidence>
<dbReference type="Proteomes" id="UP000065807">
    <property type="component" value="Chromosome"/>
</dbReference>
<dbReference type="InterPro" id="IPR027417">
    <property type="entry name" value="P-loop_NTPase"/>
</dbReference>
<dbReference type="GO" id="GO:0003824">
    <property type="term" value="F:catalytic activity"/>
    <property type="evidence" value="ECO:0007669"/>
    <property type="project" value="InterPro"/>
</dbReference>
<dbReference type="NCBIfam" id="TIGR00313">
    <property type="entry name" value="cobQ"/>
    <property type="match status" value="1"/>
</dbReference>
<dbReference type="Pfam" id="PF01656">
    <property type="entry name" value="CbiA"/>
    <property type="match status" value="1"/>
</dbReference>
<sequence>MTRTGGASTWARALMVQGTGSHVGKSLIAAGLCRIFAEDGHRVAPFKAQNMSLNAWVTPEGGEISWAQAVQARAAGLPPHVDMNPVLLKPVRDTGSQVVLLGEAVGTLSAVEYQAFKPRIWQAVLAALDRLRAAHEIVVIEGAGSPAEVNLREGDIANMAVAEAANAPVLLAADIDRGGALAWVVGTLELLAPEERARVRGILINKFRGDRSLLQPGLDFLEERTGVPVLGVIPYLPRIGLPEEDTLPDERPPAPVRPDTVHVVVLRHPHLANFTDFDALAGEPDVALRFVGNGEPLGRPDVVVLPGSKTTLADLEHLRAHGYDAAIHRLAAEGSYVVGLCGGYQMMGLEVADPLGVEGPSRSLPGLGLLPVRTVLRPTKLTALARGESLLPGMEGPVEGYEIHMGESERAGGSSALRLQRRNAPRGEVDDGCWAGDGRVFGTYLHGLFDHPGFRRSFLNRVRAGKGLPTLPPAPEAPPDEPYRRLAQALRESVDIEAVYRLMG</sequence>
<dbReference type="PANTHER" id="PTHR21343:SF1">
    <property type="entry name" value="COBYRIC ACID SYNTHASE"/>
    <property type="match status" value="1"/>
</dbReference>
<comment type="function">
    <text evidence="4">Catalyzes amidations at positions B, D, E, and G on adenosylcobyrinic A,C-diamide. NH(2) groups are provided by glutamine, and one molecule of ATP is hydrogenolyzed for each amidation.</text>
</comment>
<evidence type="ECO:0000313" key="7">
    <source>
        <dbReference type="EMBL" id="BAS29332.1"/>
    </source>
</evidence>
<dbReference type="STRING" id="1555112.LIP_3520"/>
<dbReference type="InterPro" id="IPR033949">
    <property type="entry name" value="CobQ_GATase1"/>
</dbReference>
<reference evidence="8" key="2">
    <citation type="journal article" date="2016" name="Int. J. Syst. Evol. Microbiol.">
        <title>Complete genome sequence and cell structure of Limnochorda pilosa, a Gram-negative spore-former within the phylum Firmicutes.</title>
        <authorList>
            <person name="Watanabe M."/>
            <person name="Kojima H."/>
            <person name="Fukui M."/>
        </authorList>
    </citation>
    <scope>NUCLEOTIDE SEQUENCE [LARGE SCALE GENOMIC DNA]</scope>
    <source>
        <strain evidence="8">HC45</strain>
    </source>
</reference>
<comment type="pathway">
    <text evidence="1 4">Cofactor biosynthesis; adenosylcobalamin biosynthesis.</text>
</comment>
<dbReference type="SUPFAM" id="SSF52540">
    <property type="entry name" value="P-loop containing nucleoside triphosphate hydrolases"/>
    <property type="match status" value="1"/>
</dbReference>
<feature type="domain" description="CobB/CobQ-like glutamine amidotransferase" evidence="6">
    <location>
        <begin position="263"/>
        <end position="452"/>
    </location>
</feature>
<proteinExistence type="inferred from homology"/>
<dbReference type="InterPro" id="IPR004459">
    <property type="entry name" value="CobQ_synth"/>
</dbReference>
<dbReference type="Pfam" id="PF07685">
    <property type="entry name" value="GATase_3"/>
    <property type="match status" value="1"/>
</dbReference>
<protein>
    <recommendedName>
        <fullName evidence="4">Cobyric acid synthase</fullName>
    </recommendedName>
</protein>
<comment type="similarity">
    <text evidence="4">Belongs to the CobB/CobQ family. CobQ subfamily.</text>
</comment>
<evidence type="ECO:0000259" key="5">
    <source>
        <dbReference type="Pfam" id="PF01656"/>
    </source>
</evidence>
<dbReference type="HAMAP" id="MF_00028">
    <property type="entry name" value="CobQ"/>
    <property type="match status" value="1"/>
</dbReference>
<dbReference type="PANTHER" id="PTHR21343">
    <property type="entry name" value="DETHIOBIOTIN SYNTHETASE"/>
    <property type="match status" value="1"/>
</dbReference>
<organism evidence="7 8">
    <name type="scientific">Limnochorda pilosa</name>
    <dbReference type="NCBI Taxonomy" id="1555112"/>
    <lineage>
        <taxon>Bacteria</taxon>
        <taxon>Bacillati</taxon>
        <taxon>Bacillota</taxon>
        <taxon>Limnochordia</taxon>
        <taxon>Limnochordales</taxon>
        <taxon>Limnochordaceae</taxon>
        <taxon>Limnochorda</taxon>
    </lineage>
</organism>
<dbReference type="GO" id="GO:0015420">
    <property type="term" value="F:ABC-type vitamin B12 transporter activity"/>
    <property type="evidence" value="ECO:0007669"/>
    <property type="project" value="UniProtKB-UniRule"/>
</dbReference>
<dbReference type="GO" id="GO:0009236">
    <property type="term" value="P:cobalamin biosynthetic process"/>
    <property type="evidence" value="ECO:0007669"/>
    <property type="project" value="UniProtKB-UniRule"/>
</dbReference>
<dbReference type="Gene3D" id="3.40.50.880">
    <property type="match status" value="1"/>
</dbReference>
<evidence type="ECO:0000256" key="1">
    <source>
        <dbReference type="ARBA" id="ARBA00004953"/>
    </source>
</evidence>
<keyword evidence="8" id="KW-1185">Reference proteome</keyword>
<reference evidence="8" key="1">
    <citation type="submission" date="2015-07" db="EMBL/GenBank/DDBJ databases">
        <title>Complete genome sequence and phylogenetic analysis of Limnochorda pilosa.</title>
        <authorList>
            <person name="Watanabe M."/>
            <person name="Kojima H."/>
            <person name="Fukui M."/>
        </authorList>
    </citation>
    <scope>NUCLEOTIDE SEQUENCE [LARGE SCALE GENOMIC DNA]</scope>
    <source>
        <strain evidence="8">HC45</strain>
    </source>
</reference>
<name>A0A0K2SQQ6_LIMPI</name>
<evidence type="ECO:0000256" key="4">
    <source>
        <dbReference type="HAMAP-Rule" id="MF_00028"/>
    </source>
</evidence>
<dbReference type="InterPro" id="IPR011698">
    <property type="entry name" value="GATase_3"/>
</dbReference>
<evidence type="ECO:0000259" key="6">
    <source>
        <dbReference type="Pfam" id="PF07685"/>
    </source>
</evidence>
<gene>
    <name evidence="4" type="primary">cobQ</name>
    <name evidence="7" type="ORF">LIP_3520</name>
</gene>
<dbReference type="NCBIfam" id="NF001989">
    <property type="entry name" value="PRK00784.1"/>
    <property type="match status" value="1"/>
</dbReference>
<dbReference type="PATRIC" id="fig|1555112.3.peg.3558"/>
<dbReference type="InterPro" id="IPR047045">
    <property type="entry name" value="CobQ_N"/>
</dbReference>